<dbReference type="PANTHER" id="PTHR42718">
    <property type="entry name" value="MAJOR FACILITATOR SUPERFAMILY MULTIDRUG TRANSPORTER MFSC"/>
    <property type="match status" value="1"/>
</dbReference>
<feature type="transmembrane region" description="Helical" evidence="7">
    <location>
        <begin position="144"/>
        <end position="164"/>
    </location>
</feature>
<feature type="transmembrane region" description="Helical" evidence="7">
    <location>
        <begin position="111"/>
        <end position="132"/>
    </location>
</feature>
<evidence type="ECO:0000256" key="2">
    <source>
        <dbReference type="ARBA" id="ARBA00022448"/>
    </source>
</evidence>
<feature type="transmembrane region" description="Helical" evidence="7">
    <location>
        <begin position="56"/>
        <end position="74"/>
    </location>
</feature>
<dbReference type="Gene3D" id="1.20.1720.10">
    <property type="entry name" value="Multidrug resistance protein D"/>
    <property type="match status" value="1"/>
</dbReference>
<sequence>MMERNAELAAPRATARAWWGLALLVAPMLTLSSDLTALFFTVPTLVEDLGASATESLWIVHAYGFLIAGFLITMGRVADRVGARRLLLCGASAFAVLSVFAAFAWTPGVLVLVRALLGVAGATLMPSLFSLLREMFRDDDQRRFAIAIMFSSFTIGGAIGPLLGGALVEAFWWGAIFLINVPPMAVLVVLGMLVLPERRESRASRIDASSVALSITGMLAVVYGLQEIAAGAEGETASLPPGVSVLLVVAGMAMLALFVRRQRRLADPLFDLVLLKNRRVAASLLTLLLTGIGSVGVFFLFTQHLQWVGGFTPLVAGVLTLPYIAADILGALVAPALARRWRSSSIIVSGLLIVALGSVLTALAVVDGRIPLLVLAVSVIGLGHGAAMALVSDAIISSAPEHRVGSAAAAQEVGGELGSALGIAVGGTTGVLVFRASLDRMLPVETPADIAGALRASVHEAFDAVHGNAGDSAPLVETVRAATGNGLVAYALLAAVLVAASAGITASAFAARRVPAPVADSR</sequence>
<organism evidence="9 10">
    <name type="scientific">Prauserella isguenensis</name>
    <dbReference type="NCBI Taxonomy" id="1470180"/>
    <lineage>
        <taxon>Bacteria</taxon>
        <taxon>Bacillati</taxon>
        <taxon>Actinomycetota</taxon>
        <taxon>Actinomycetes</taxon>
        <taxon>Pseudonocardiales</taxon>
        <taxon>Pseudonocardiaceae</taxon>
        <taxon>Prauserella</taxon>
    </lineage>
</organism>
<keyword evidence="4 7" id="KW-0812">Transmembrane</keyword>
<accession>A0A839RZF5</accession>
<evidence type="ECO:0000256" key="3">
    <source>
        <dbReference type="ARBA" id="ARBA00022475"/>
    </source>
</evidence>
<dbReference type="InterPro" id="IPR036259">
    <property type="entry name" value="MFS_trans_sf"/>
</dbReference>
<feature type="transmembrane region" description="Helical" evidence="7">
    <location>
        <begin position="170"/>
        <end position="194"/>
    </location>
</feature>
<feature type="transmembrane region" description="Helical" evidence="7">
    <location>
        <begin position="487"/>
        <end position="511"/>
    </location>
</feature>
<feature type="transmembrane region" description="Helical" evidence="7">
    <location>
        <begin position="417"/>
        <end position="438"/>
    </location>
</feature>
<name>A0A839RZF5_9PSEU</name>
<feature type="transmembrane region" description="Helical" evidence="7">
    <location>
        <begin position="237"/>
        <end position="259"/>
    </location>
</feature>
<feature type="transmembrane region" description="Helical" evidence="7">
    <location>
        <begin position="346"/>
        <end position="366"/>
    </location>
</feature>
<feature type="transmembrane region" description="Helical" evidence="7">
    <location>
        <begin position="372"/>
        <end position="396"/>
    </location>
</feature>
<keyword evidence="3" id="KW-1003">Cell membrane</keyword>
<comment type="caution">
    <text evidence="9">The sequence shown here is derived from an EMBL/GenBank/DDBJ whole genome shotgun (WGS) entry which is preliminary data.</text>
</comment>
<feature type="transmembrane region" description="Helical" evidence="7">
    <location>
        <begin position="280"/>
        <end position="302"/>
    </location>
</feature>
<dbReference type="Pfam" id="PF07690">
    <property type="entry name" value="MFS_1"/>
    <property type="match status" value="1"/>
</dbReference>
<keyword evidence="10" id="KW-1185">Reference proteome</keyword>
<dbReference type="GO" id="GO:0022857">
    <property type="term" value="F:transmembrane transporter activity"/>
    <property type="evidence" value="ECO:0007669"/>
    <property type="project" value="InterPro"/>
</dbReference>
<keyword evidence="2" id="KW-0813">Transport</keyword>
<evidence type="ECO:0000256" key="5">
    <source>
        <dbReference type="ARBA" id="ARBA00022989"/>
    </source>
</evidence>
<gene>
    <name evidence="9" type="ORF">FHS23_001640</name>
</gene>
<dbReference type="RefSeq" id="WP_183650236.1">
    <property type="nucleotide sequence ID" value="NZ_JACHWU010000001.1"/>
</dbReference>
<evidence type="ECO:0000259" key="8">
    <source>
        <dbReference type="PROSITE" id="PS50850"/>
    </source>
</evidence>
<evidence type="ECO:0000256" key="7">
    <source>
        <dbReference type="SAM" id="Phobius"/>
    </source>
</evidence>
<dbReference type="PROSITE" id="PS50850">
    <property type="entry name" value="MFS"/>
    <property type="match status" value="1"/>
</dbReference>
<evidence type="ECO:0000256" key="4">
    <source>
        <dbReference type="ARBA" id="ARBA00022692"/>
    </source>
</evidence>
<comment type="subcellular location">
    <subcellularLocation>
        <location evidence="1">Cell membrane</location>
        <topology evidence="1">Multi-pass membrane protein</topology>
    </subcellularLocation>
</comment>
<keyword evidence="6 7" id="KW-0472">Membrane</keyword>
<dbReference type="InterPro" id="IPR020846">
    <property type="entry name" value="MFS_dom"/>
</dbReference>
<dbReference type="InterPro" id="IPR011701">
    <property type="entry name" value="MFS"/>
</dbReference>
<evidence type="ECO:0000313" key="9">
    <source>
        <dbReference type="EMBL" id="MBB3050645.1"/>
    </source>
</evidence>
<evidence type="ECO:0000256" key="1">
    <source>
        <dbReference type="ARBA" id="ARBA00004651"/>
    </source>
</evidence>
<dbReference type="SUPFAM" id="SSF103473">
    <property type="entry name" value="MFS general substrate transporter"/>
    <property type="match status" value="1"/>
</dbReference>
<dbReference type="CDD" id="cd17321">
    <property type="entry name" value="MFS_MMR_MDR_like"/>
    <property type="match status" value="1"/>
</dbReference>
<feature type="transmembrane region" description="Helical" evidence="7">
    <location>
        <begin position="314"/>
        <end position="334"/>
    </location>
</feature>
<dbReference type="GO" id="GO:0005886">
    <property type="term" value="C:plasma membrane"/>
    <property type="evidence" value="ECO:0007669"/>
    <property type="project" value="UniProtKB-SubCell"/>
</dbReference>
<reference evidence="9 10" key="1">
    <citation type="submission" date="2020-08" db="EMBL/GenBank/DDBJ databases">
        <title>Genomic Encyclopedia of Type Strains, Phase III (KMG-III): the genomes of soil and plant-associated and newly described type strains.</title>
        <authorList>
            <person name="Whitman W."/>
        </authorList>
    </citation>
    <scope>NUCLEOTIDE SEQUENCE [LARGE SCALE GENOMIC DNA]</scope>
    <source>
        <strain evidence="9 10">CECT 8577</strain>
    </source>
</reference>
<feature type="transmembrane region" description="Helical" evidence="7">
    <location>
        <begin position="206"/>
        <end position="225"/>
    </location>
</feature>
<proteinExistence type="predicted"/>
<feature type="transmembrane region" description="Helical" evidence="7">
    <location>
        <begin position="86"/>
        <end position="105"/>
    </location>
</feature>
<evidence type="ECO:0000313" key="10">
    <source>
        <dbReference type="Proteomes" id="UP000550714"/>
    </source>
</evidence>
<dbReference type="EMBL" id="JACHWU010000001">
    <property type="protein sequence ID" value="MBB3050645.1"/>
    <property type="molecule type" value="Genomic_DNA"/>
</dbReference>
<protein>
    <submittedName>
        <fullName evidence="9">DHA2 family multidrug resistance protein-like MFS transporter</fullName>
    </submittedName>
</protein>
<dbReference type="Gene3D" id="1.20.1250.20">
    <property type="entry name" value="MFS general substrate transporter like domains"/>
    <property type="match status" value="1"/>
</dbReference>
<dbReference type="Proteomes" id="UP000550714">
    <property type="component" value="Unassembled WGS sequence"/>
</dbReference>
<feature type="domain" description="Major facilitator superfamily (MFS) profile" evidence="8">
    <location>
        <begin position="20"/>
        <end position="518"/>
    </location>
</feature>
<dbReference type="AlphaFoldDB" id="A0A839RZF5"/>
<keyword evidence="5 7" id="KW-1133">Transmembrane helix</keyword>
<evidence type="ECO:0000256" key="6">
    <source>
        <dbReference type="ARBA" id="ARBA00023136"/>
    </source>
</evidence>
<dbReference type="PANTHER" id="PTHR42718:SF47">
    <property type="entry name" value="METHYL VIOLOGEN RESISTANCE PROTEIN SMVA"/>
    <property type="match status" value="1"/>
</dbReference>